<dbReference type="InterPro" id="IPR010664">
    <property type="entry name" value="LipoPS_assembly_LptC-rel"/>
</dbReference>
<dbReference type="PANTHER" id="PTHR37481">
    <property type="entry name" value="LIPOPOLYSACCHARIDE EXPORT SYSTEM PROTEIN LPTC"/>
    <property type="match status" value="1"/>
</dbReference>
<dbReference type="InterPro" id="IPR052363">
    <property type="entry name" value="LPS_export_LptC"/>
</dbReference>
<name>A0A133N7N7_9FUSO</name>
<dbReference type="GO" id="GO:0030288">
    <property type="term" value="C:outer membrane-bounded periplasmic space"/>
    <property type="evidence" value="ECO:0007669"/>
    <property type="project" value="TreeGrafter"/>
</dbReference>
<keyword evidence="1" id="KW-1133">Transmembrane helix</keyword>
<accession>A0A133N7N7</accession>
<feature type="domain" description="Organic solvent tolerance-like N-terminal" evidence="2">
    <location>
        <begin position="293"/>
        <end position="393"/>
    </location>
</feature>
<dbReference type="RefSeq" id="WP_060793968.1">
    <property type="nucleotide sequence ID" value="NZ_KQ956579.1"/>
</dbReference>
<sequence>MTKKAWIYSGVGAVVLVAGYFNYFGEDKKLDTLKKVIETSNAIYKSADYFVEAKKQIDYVDDKETKFEIAKAVVKGMALSGDNVVIDKLRNLVLKNNILGVSENGWKFNTSELRYNKSTDEIISEAGVSAINEKKGIHLEGKKFLTTTSMSHILLENGVKFEVGQAGLRGEKAEYDDSTKKILLSGNIELYNPQKDGKEFRGKFGNMIYDVEKGRGETSLPFEIIYKETILNAEKMDFHPEENEFHLEQNVKITSKEYNANLLAIDKKAGEDFITFVGPIRGQNEEYTYSMNRAVYDTVKKEITMTGNIDILSGKGERIRADRAIYHEKEKLLDVYSDGNKVTYDGSGHHIEATSFQYDAKTGDVHVHSPYRYTNQNGDVFEGSNLEYNKATGKAIVKGEVKYQSKDYTVKTVDLDYARETGVLTIANPYSITMKDGTNFEGKSAVYNEKTGNLVSPGSIYMVGKDYVAHGHDLKYNNNTGAGTLEGPVNLVSETQNFNITGDRAVFDKKNGAVMGNVKGNLQGTMIATSKAIYKSNQKMVELPAPIQYRNPQENLHGTMQNGEYFVEEHRFQGKQFVAIRPGEKVSSEYAEYFTEEKRAELIGKVRMENADQVVSTEKASYELIDKYAELPETFKMTKGQFVVNGASGNVNFTTQKLFVKKPKMNSQAGEHFEAERLEGNLKTLIMDFRDKVYGKTMQKNVLSEYRGEKARVYLKKEQNQYRAKKLEVFEDAVFSQEDKKLRGKRGQYDFDTSLVNFYGDVSFTSKDGNIRSDEMIYNTETKKAKAKGNVELHYNK</sequence>
<evidence type="ECO:0000313" key="3">
    <source>
        <dbReference type="EMBL" id="KXA12213.1"/>
    </source>
</evidence>
<dbReference type="AlphaFoldDB" id="A0A133N7N7"/>
<evidence type="ECO:0000259" key="2">
    <source>
        <dbReference type="Pfam" id="PF03968"/>
    </source>
</evidence>
<comment type="caution">
    <text evidence="3">The sequence shown here is derived from an EMBL/GenBank/DDBJ whole genome shotgun (WGS) entry which is preliminary data.</text>
</comment>
<dbReference type="GO" id="GO:0015920">
    <property type="term" value="P:lipopolysaccharide transport"/>
    <property type="evidence" value="ECO:0007669"/>
    <property type="project" value="TreeGrafter"/>
</dbReference>
<keyword evidence="1" id="KW-0812">Transmembrane</keyword>
<keyword evidence="1" id="KW-0472">Membrane</keyword>
<dbReference type="PANTHER" id="PTHR37481:SF1">
    <property type="entry name" value="LIPOPOLYSACCHARIDE EXPORT SYSTEM PROTEIN LPTC"/>
    <property type="match status" value="1"/>
</dbReference>
<dbReference type="Gene3D" id="2.60.450.10">
    <property type="entry name" value="Lipopolysaccharide (LPS) transport protein A like domain"/>
    <property type="match status" value="4"/>
</dbReference>
<dbReference type="GO" id="GO:0005886">
    <property type="term" value="C:plasma membrane"/>
    <property type="evidence" value="ECO:0007669"/>
    <property type="project" value="TreeGrafter"/>
</dbReference>
<dbReference type="GO" id="GO:0017089">
    <property type="term" value="F:glycolipid transfer activity"/>
    <property type="evidence" value="ECO:0007669"/>
    <property type="project" value="TreeGrafter"/>
</dbReference>
<evidence type="ECO:0000256" key="1">
    <source>
        <dbReference type="SAM" id="Phobius"/>
    </source>
</evidence>
<dbReference type="STRING" id="134605.HMPREF3206_01797"/>
<dbReference type="Pfam" id="PF03968">
    <property type="entry name" value="LptD_N"/>
    <property type="match status" value="2"/>
</dbReference>
<keyword evidence="4" id="KW-1185">Reference proteome</keyword>
<protein>
    <recommendedName>
        <fullName evidence="2">Organic solvent tolerance-like N-terminal domain-containing protein</fullName>
    </recommendedName>
</protein>
<dbReference type="PATRIC" id="fig|134605.3.peg.1775"/>
<organism evidence="3 4">
    <name type="scientific">Fusobacterium equinum</name>
    <dbReference type="NCBI Taxonomy" id="134605"/>
    <lineage>
        <taxon>Bacteria</taxon>
        <taxon>Fusobacteriati</taxon>
        <taxon>Fusobacteriota</taxon>
        <taxon>Fusobacteriia</taxon>
        <taxon>Fusobacteriales</taxon>
        <taxon>Fusobacteriaceae</taxon>
        <taxon>Fusobacterium</taxon>
    </lineage>
</organism>
<evidence type="ECO:0000313" key="4">
    <source>
        <dbReference type="Proteomes" id="UP000070617"/>
    </source>
</evidence>
<feature type="domain" description="Organic solvent tolerance-like N-terminal" evidence="2">
    <location>
        <begin position="707"/>
        <end position="783"/>
    </location>
</feature>
<dbReference type="Pfam" id="PF06835">
    <property type="entry name" value="LptC"/>
    <property type="match status" value="2"/>
</dbReference>
<dbReference type="Proteomes" id="UP000070617">
    <property type="component" value="Unassembled WGS sequence"/>
</dbReference>
<feature type="transmembrane region" description="Helical" evidence="1">
    <location>
        <begin position="6"/>
        <end position="25"/>
    </location>
</feature>
<proteinExistence type="predicted"/>
<dbReference type="EMBL" id="LRPX01000103">
    <property type="protein sequence ID" value="KXA12213.1"/>
    <property type="molecule type" value="Genomic_DNA"/>
</dbReference>
<reference evidence="4" key="1">
    <citation type="submission" date="2016-01" db="EMBL/GenBank/DDBJ databases">
        <authorList>
            <person name="Mitreva M."/>
            <person name="Pepin K.H."/>
            <person name="Mihindukulasuriya K.A."/>
            <person name="Fulton R."/>
            <person name="Fronick C."/>
            <person name="O'Laughlin M."/>
            <person name="Miner T."/>
            <person name="Herter B."/>
            <person name="Rosa B.A."/>
            <person name="Cordes M."/>
            <person name="Tomlinson C."/>
            <person name="Wollam A."/>
            <person name="Palsikar V.B."/>
            <person name="Mardis E.R."/>
            <person name="Wilson R.K."/>
        </authorList>
    </citation>
    <scope>NUCLEOTIDE SEQUENCE [LARGE SCALE GENOMIC DNA]</scope>
    <source>
        <strain evidence="4">CMW8396</strain>
    </source>
</reference>
<dbReference type="InterPro" id="IPR005653">
    <property type="entry name" value="OstA-like_N"/>
</dbReference>
<gene>
    <name evidence="3" type="ORF">HMPREF3206_01797</name>
</gene>